<feature type="region of interest" description="Disordered" evidence="1">
    <location>
        <begin position="47"/>
        <end position="79"/>
    </location>
</feature>
<proteinExistence type="predicted"/>
<feature type="compositionally biased region" description="Acidic residues" evidence="1">
    <location>
        <begin position="169"/>
        <end position="181"/>
    </location>
</feature>
<dbReference type="EMBL" id="CM007372">
    <property type="protein sequence ID" value="OIW00245.1"/>
    <property type="molecule type" value="Genomic_DNA"/>
</dbReference>
<feature type="compositionally biased region" description="Basic and acidic residues" evidence="1">
    <location>
        <begin position="120"/>
        <end position="168"/>
    </location>
</feature>
<evidence type="ECO:0000256" key="1">
    <source>
        <dbReference type="SAM" id="MobiDB-lite"/>
    </source>
</evidence>
<feature type="compositionally biased region" description="Basic and acidic residues" evidence="1">
    <location>
        <begin position="66"/>
        <end position="79"/>
    </location>
</feature>
<dbReference type="Proteomes" id="UP000188354">
    <property type="component" value="Chromosome LG12"/>
</dbReference>
<reference evidence="2 3" key="1">
    <citation type="journal article" date="2017" name="Plant Biotechnol. J.">
        <title>A comprehensive draft genome sequence for lupin (Lupinus angustifolius), an emerging health food: insights into plant-microbe interactions and legume evolution.</title>
        <authorList>
            <person name="Hane J.K."/>
            <person name="Ming Y."/>
            <person name="Kamphuis L.G."/>
            <person name="Nelson M.N."/>
            <person name="Garg G."/>
            <person name="Atkins C.A."/>
            <person name="Bayer P.E."/>
            <person name="Bravo A."/>
            <person name="Bringans S."/>
            <person name="Cannon S."/>
            <person name="Edwards D."/>
            <person name="Foley R."/>
            <person name="Gao L.L."/>
            <person name="Harrison M.J."/>
            <person name="Huang W."/>
            <person name="Hurgobin B."/>
            <person name="Li S."/>
            <person name="Liu C.W."/>
            <person name="McGrath A."/>
            <person name="Morahan G."/>
            <person name="Murray J."/>
            <person name="Weller J."/>
            <person name="Jian J."/>
            <person name="Singh K.B."/>
        </authorList>
    </citation>
    <scope>NUCLEOTIDE SEQUENCE [LARGE SCALE GENOMIC DNA]</scope>
    <source>
        <strain evidence="3">cv. Tanjil</strain>
        <tissue evidence="2">Whole plant</tissue>
    </source>
</reference>
<organism evidence="2 3">
    <name type="scientific">Lupinus angustifolius</name>
    <name type="common">Narrow-leaved blue lupine</name>
    <dbReference type="NCBI Taxonomy" id="3871"/>
    <lineage>
        <taxon>Eukaryota</taxon>
        <taxon>Viridiplantae</taxon>
        <taxon>Streptophyta</taxon>
        <taxon>Embryophyta</taxon>
        <taxon>Tracheophyta</taxon>
        <taxon>Spermatophyta</taxon>
        <taxon>Magnoliopsida</taxon>
        <taxon>eudicotyledons</taxon>
        <taxon>Gunneridae</taxon>
        <taxon>Pentapetalae</taxon>
        <taxon>rosids</taxon>
        <taxon>fabids</taxon>
        <taxon>Fabales</taxon>
        <taxon>Fabaceae</taxon>
        <taxon>Papilionoideae</taxon>
        <taxon>50 kb inversion clade</taxon>
        <taxon>genistoids sensu lato</taxon>
        <taxon>core genistoids</taxon>
        <taxon>Genisteae</taxon>
        <taxon>Lupinus</taxon>
    </lineage>
</organism>
<dbReference type="KEGG" id="lang:109361731"/>
<keyword evidence="3" id="KW-1185">Reference proteome</keyword>
<evidence type="ECO:0000313" key="2">
    <source>
        <dbReference type="EMBL" id="OIW00245.1"/>
    </source>
</evidence>
<feature type="compositionally biased region" description="Basic and acidic residues" evidence="1">
    <location>
        <begin position="47"/>
        <end position="56"/>
    </location>
</feature>
<accession>A0A4P1R3K3</accession>
<name>A0A4P1R3K3_LUPAN</name>
<evidence type="ECO:0000313" key="3">
    <source>
        <dbReference type="Proteomes" id="UP000188354"/>
    </source>
</evidence>
<sequence>MGGGNSKLNAGEEVVVPVKIRPLLLRRFEEFRKHRNGGTLKIEGTLSKKELLKDNPGEEDGNSQTSHEHETEIQEKYNEKEHIKEEIMVLRVISIEKISRVVPLPNTECECKCKCETQEEKEENKEEKDTNTERDNQEKVFHVNDVVEVHEDEKTRENEEELDAKSDTESSDDDDDDEESEEHGRLDYPGSPSFRIYCIETENRKEGKEECKNETIVVHKKSASADSIHSTASRISRNSNEATQIVGIESTRKRKGKKKFGAVRTLLKVKSCYHPMSSCTGDDRRHLLVAKMN</sequence>
<dbReference type="OrthoDB" id="1903040at2759"/>
<feature type="region of interest" description="Disordered" evidence="1">
    <location>
        <begin position="120"/>
        <end position="191"/>
    </location>
</feature>
<dbReference type="Gramene" id="OIW00245">
    <property type="protein sequence ID" value="OIW00245"/>
    <property type="gene ID" value="TanjilG_27496"/>
</dbReference>
<gene>
    <name evidence="2" type="ORF">TanjilG_27496</name>
</gene>
<dbReference type="AlphaFoldDB" id="A0A4P1R3K3"/>
<protein>
    <submittedName>
        <fullName evidence="2">Uncharacterized protein</fullName>
    </submittedName>
</protein>